<dbReference type="AlphaFoldDB" id="A0A1G1XY60"/>
<keyword evidence="2" id="KW-0812">Transmembrane</keyword>
<accession>A0A1G1XY60</accession>
<protein>
    <submittedName>
        <fullName evidence="3">Uncharacterized protein</fullName>
    </submittedName>
</protein>
<sequence>MKNKKISTIISIIVLLVVVGLLGYYFWPKTQPQDQLEKFFEFKIVKTDLTDWEKDKFTKEFMATKDALRLDPEGFQIWLNLGWVKKAVGDYRGAEEIWLYVNKTWPLNSVSFNNLGDLYANFMNEYDKAEAMFKVAIQNSKGEAINWIYVRSLFDLYVKTNQLDKAENMLIESLTSQPDNYDFNILLAGFYRDFGQKEKALQYYQKALVIKPDNEVVRKEIEALRK</sequence>
<keyword evidence="1" id="KW-0802">TPR repeat</keyword>
<keyword evidence="2" id="KW-1133">Transmembrane helix</keyword>
<dbReference type="Pfam" id="PF13432">
    <property type="entry name" value="TPR_16"/>
    <property type="match status" value="1"/>
</dbReference>
<dbReference type="EMBL" id="MHIB01000009">
    <property type="protein sequence ID" value="OGY44911.1"/>
    <property type="molecule type" value="Genomic_DNA"/>
</dbReference>
<evidence type="ECO:0000313" key="3">
    <source>
        <dbReference type="EMBL" id="OGY44911.1"/>
    </source>
</evidence>
<dbReference type="InterPro" id="IPR019734">
    <property type="entry name" value="TPR_rpt"/>
</dbReference>
<dbReference type="PANTHER" id="PTHR12558:SF13">
    <property type="entry name" value="CELL DIVISION CYCLE PROTEIN 27 HOMOLOG"/>
    <property type="match status" value="1"/>
</dbReference>
<name>A0A1G1XY60_9BACT</name>
<proteinExistence type="predicted"/>
<dbReference type="PROSITE" id="PS50005">
    <property type="entry name" value="TPR"/>
    <property type="match status" value="1"/>
</dbReference>
<dbReference type="STRING" id="1797532.A2729_03975"/>
<evidence type="ECO:0000256" key="2">
    <source>
        <dbReference type="SAM" id="Phobius"/>
    </source>
</evidence>
<dbReference type="SUPFAM" id="SSF48452">
    <property type="entry name" value="TPR-like"/>
    <property type="match status" value="1"/>
</dbReference>
<organism evidence="3 4">
    <name type="scientific">Candidatus Buchananbacteria bacterium RIFCSPHIGHO2_01_FULL_39_14</name>
    <dbReference type="NCBI Taxonomy" id="1797532"/>
    <lineage>
        <taxon>Bacteria</taxon>
        <taxon>Candidatus Buchananiibacteriota</taxon>
    </lineage>
</organism>
<reference evidence="3 4" key="1">
    <citation type="journal article" date="2016" name="Nat. Commun.">
        <title>Thousands of microbial genomes shed light on interconnected biogeochemical processes in an aquifer system.</title>
        <authorList>
            <person name="Anantharaman K."/>
            <person name="Brown C.T."/>
            <person name="Hug L.A."/>
            <person name="Sharon I."/>
            <person name="Castelle C.J."/>
            <person name="Probst A.J."/>
            <person name="Thomas B.C."/>
            <person name="Singh A."/>
            <person name="Wilkins M.J."/>
            <person name="Karaoz U."/>
            <person name="Brodie E.L."/>
            <person name="Williams K.H."/>
            <person name="Hubbard S.S."/>
            <person name="Banfield J.F."/>
        </authorList>
    </citation>
    <scope>NUCLEOTIDE SEQUENCE [LARGE SCALE GENOMIC DNA]</scope>
</reference>
<dbReference type="Proteomes" id="UP000178930">
    <property type="component" value="Unassembled WGS sequence"/>
</dbReference>
<evidence type="ECO:0000256" key="1">
    <source>
        <dbReference type="PROSITE-ProRule" id="PRU00339"/>
    </source>
</evidence>
<comment type="caution">
    <text evidence="3">The sequence shown here is derived from an EMBL/GenBank/DDBJ whole genome shotgun (WGS) entry which is preliminary data.</text>
</comment>
<evidence type="ECO:0000313" key="4">
    <source>
        <dbReference type="Proteomes" id="UP000178930"/>
    </source>
</evidence>
<feature type="repeat" description="TPR" evidence="1">
    <location>
        <begin position="181"/>
        <end position="214"/>
    </location>
</feature>
<keyword evidence="2" id="KW-0472">Membrane</keyword>
<dbReference type="PANTHER" id="PTHR12558">
    <property type="entry name" value="CELL DIVISION CYCLE 16,23,27"/>
    <property type="match status" value="1"/>
</dbReference>
<dbReference type="InterPro" id="IPR011990">
    <property type="entry name" value="TPR-like_helical_dom_sf"/>
</dbReference>
<dbReference type="SMART" id="SM00028">
    <property type="entry name" value="TPR"/>
    <property type="match status" value="4"/>
</dbReference>
<feature type="transmembrane region" description="Helical" evidence="2">
    <location>
        <begin position="7"/>
        <end position="27"/>
    </location>
</feature>
<gene>
    <name evidence="3" type="ORF">A2729_03975</name>
</gene>
<dbReference type="Gene3D" id="1.25.40.10">
    <property type="entry name" value="Tetratricopeptide repeat domain"/>
    <property type="match status" value="1"/>
</dbReference>